<keyword evidence="6" id="KW-1185">Reference proteome</keyword>
<sequence>MRLSTPLPTHKNKPLKRGSNCGGDSDYRASTGEFTGQFIRSPTANNGIYGLKPTAFRIPTDGWSSTMPGANPIVTAIGPLSTSLEGIKLSMKTAIDAKLCLSEPALIQIP</sequence>
<dbReference type="PANTHER" id="PTHR46072">
    <property type="entry name" value="AMIDASE-RELATED-RELATED"/>
    <property type="match status" value="1"/>
</dbReference>
<dbReference type="InterPro" id="IPR023631">
    <property type="entry name" value="Amidase_dom"/>
</dbReference>
<dbReference type="InterPro" id="IPR036928">
    <property type="entry name" value="AS_sf"/>
</dbReference>
<comment type="similarity">
    <text evidence="1">Belongs to the amidase family.</text>
</comment>
<name>A0A2B7YI17_POLH7</name>
<evidence type="ECO:0000259" key="4">
    <source>
        <dbReference type="Pfam" id="PF01425"/>
    </source>
</evidence>
<dbReference type="GO" id="GO:0016787">
    <property type="term" value="F:hydrolase activity"/>
    <property type="evidence" value="ECO:0007669"/>
    <property type="project" value="UniProtKB-KW"/>
</dbReference>
<dbReference type="PANTHER" id="PTHR46072:SF4">
    <property type="entry name" value="AMIDASE C550.07-RELATED"/>
    <property type="match status" value="1"/>
</dbReference>
<dbReference type="EMBL" id="PDNA01000039">
    <property type="protein sequence ID" value="PGH20749.1"/>
    <property type="molecule type" value="Genomic_DNA"/>
</dbReference>
<evidence type="ECO:0000256" key="3">
    <source>
        <dbReference type="SAM" id="MobiDB-lite"/>
    </source>
</evidence>
<evidence type="ECO:0000313" key="5">
    <source>
        <dbReference type="EMBL" id="PGH20749.1"/>
    </source>
</evidence>
<comment type="caution">
    <text evidence="5">The sequence shown here is derived from an EMBL/GenBank/DDBJ whole genome shotgun (WGS) entry which is preliminary data.</text>
</comment>
<dbReference type="Proteomes" id="UP000224634">
    <property type="component" value="Unassembled WGS sequence"/>
</dbReference>
<feature type="domain" description="Amidase" evidence="4">
    <location>
        <begin position="35"/>
        <end position="96"/>
    </location>
</feature>
<evidence type="ECO:0000256" key="1">
    <source>
        <dbReference type="ARBA" id="ARBA00009199"/>
    </source>
</evidence>
<evidence type="ECO:0000256" key="2">
    <source>
        <dbReference type="ARBA" id="ARBA00022801"/>
    </source>
</evidence>
<dbReference type="SUPFAM" id="SSF75304">
    <property type="entry name" value="Amidase signature (AS) enzymes"/>
    <property type="match status" value="1"/>
</dbReference>
<organism evidence="5 6">
    <name type="scientific">Polytolypa hystricis (strain UAMH7299)</name>
    <dbReference type="NCBI Taxonomy" id="1447883"/>
    <lineage>
        <taxon>Eukaryota</taxon>
        <taxon>Fungi</taxon>
        <taxon>Dikarya</taxon>
        <taxon>Ascomycota</taxon>
        <taxon>Pezizomycotina</taxon>
        <taxon>Eurotiomycetes</taxon>
        <taxon>Eurotiomycetidae</taxon>
        <taxon>Onygenales</taxon>
        <taxon>Onygenales incertae sedis</taxon>
        <taxon>Polytolypa</taxon>
    </lineage>
</organism>
<keyword evidence="2" id="KW-0378">Hydrolase</keyword>
<dbReference type="STRING" id="1447883.A0A2B7YI17"/>
<dbReference type="OrthoDB" id="6428749at2759"/>
<dbReference type="AlphaFoldDB" id="A0A2B7YI17"/>
<reference evidence="5 6" key="1">
    <citation type="submission" date="2017-10" db="EMBL/GenBank/DDBJ databases">
        <title>Comparative genomics in systemic dimorphic fungi from Ajellomycetaceae.</title>
        <authorList>
            <person name="Munoz J.F."/>
            <person name="Mcewen J.G."/>
            <person name="Clay O.K."/>
            <person name="Cuomo C.A."/>
        </authorList>
    </citation>
    <scope>NUCLEOTIDE SEQUENCE [LARGE SCALE GENOMIC DNA]</scope>
    <source>
        <strain evidence="5 6">UAMH7299</strain>
    </source>
</reference>
<dbReference type="Pfam" id="PF01425">
    <property type="entry name" value="Amidase"/>
    <property type="match status" value="1"/>
</dbReference>
<accession>A0A2B7YI17</accession>
<dbReference type="Gene3D" id="3.90.1300.10">
    <property type="entry name" value="Amidase signature (AS) domain"/>
    <property type="match status" value="1"/>
</dbReference>
<proteinExistence type="inferred from homology"/>
<gene>
    <name evidence="5" type="ORF">AJ80_03509</name>
</gene>
<evidence type="ECO:0000313" key="6">
    <source>
        <dbReference type="Proteomes" id="UP000224634"/>
    </source>
</evidence>
<protein>
    <recommendedName>
        <fullName evidence="4">Amidase domain-containing protein</fullName>
    </recommendedName>
</protein>
<feature type="region of interest" description="Disordered" evidence="3">
    <location>
        <begin position="1"/>
        <end position="27"/>
    </location>
</feature>